<keyword evidence="2" id="KW-1185">Reference proteome</keyword>
<evidence type="ECO:0000313" key="1">
    <source>
        <dbReference type="EMBL" id="KAK3248926.1"/>
    </source>
</evidence>
<dbReference type="EMBL" id="LGRX02027687">
    <property type="protein sequence ID" value="KAK3248926.1"/>
    <property type="molecule type" value="Genomic_DNA"/>
</dbReference>
<accession>A0AAE0C5R6</accession>
<evidence type="ECO:0000313" key="2">
    <source>
        <dbReference type="Proteomes" id="UP001190700"/>
    </source>
</evidence>
<name>A0AAE0C5R6_9CHLO</name>
<gene>
    <name evidence="1" type="ORF">CYMTET_41626</name>
</gene>
<organism evidence="1 2">
    <name type="scientific">Cymbomonas tetramitiformis</name>
    <dbReference type="NCBI Taxonomy" id="36881"/>
    <lineage>
        <taxon>Eukaryota</taxon>
        <taxon>Viridiplantae</taxon>
        <taxon>Chlorophyta</taxon>
        <taxon>Pyramimonadophyceae</taxon>
        <taxon>Pyramimonadales</taxon>
        <taxon>Pyramimonadaceae</taxon>
        <taxon>Cymbomonas</taxon>
    </lineage>
</organism>
<sequence length="94" mass="10772">MLISSVAPAYTLRKTRLDELVQRNNNANKGPAFSSFINEMWRNSENEEFWKCPEKSGQYFCLLDPTVDMEMGGSGVLPTAVRPKIFETSKKNFY</sequence>
<reference evidence="1 2" key="1">
    <citation type="journal article" date="2015" name="Genome Biol. Evol.">
        <title>Comparative Genomics of a Bacterivorous Green Alga Reveals Evolutionary Causalities and Consequences of Phago-Mixotrophic Mode of Nutrition.</title>
        <authorList>
            <person name="Burns J.A."/>
            <person name="Paasch A."/>
            <person name="Narechania A."/>
            <person name="Kim E."/>
        </authorList>
    </citation>
    <scope>NUCLEOTIDE SEQUENCE [LARGE SCALE GENOMIC DNA]</scope>
    <source>
        <strain evidence="1 2">PLY_AMNH</strain>
    </source>
</reference>
<proteinExistence type="predicted"/>
<dbReference type="Proteomes" id="UP001190700">
    <property type="component" value="Unassembled WGS sequence"/>
</dbReference>
<dbReference type="AlphaFoldDB" id="A0AAE0C5R6"/>
<comment type="caution">
    <text evidence="1">The sequence shown here is derived from an EMBL/GenBank/DDBJ whole genome shotgun (WGS) entry which is preliminary data.</text>
</comment>
<protein>
    <submittedName>
        <fullName evidence="1">Uncharacterized protein</fullName>
    </submittedName>
</protein>